<accession>A0A9P4GWX3</accession>
<gene>
    <name evidence="1" type="ORF">EK21DRAFT_95275</name>
</gene>
<dbReference type="EMBL" id="ML978395">
    <property type="protein sequence ID" value="KAF2022987.1"/>
    <property type="molecule type" value="Genomic_DNA"/>
</dbReference>
<reference evidence="1" key="1">
    <citation type="journal article" date="2020" name="Stud. Mycol.">
        <title>101 Dothideomycetes genomes: a test case for predicting lifestyles and emergence of pathogens.</title>
        <authorList>
            <person name="Haridas S."/>
            <person name="Albert R."/>
            <person name="Binder M."/>
            <person name="Bloem J."/>
            <person name="Labutti K."/>
            <person name="Salamov A."/>
            <person name="Andreopoulos B."/>
            <person name="Baker S."/>
            <person name="Barry K."/>
            <person name="Bills G."/>
            <person name="Bluhm B."/>
            <person name="Cannon C."/>
            <person name="Castanera R."/>
            <person name="Culley D."/>
            <person name="Daum C."/>
            <person name="Ezra D."/>
            <person name="Gonzalez J."/>
            <person name="Henrissat B."/>
            <person name="Kuo A."/>
            <person name="Liang C."/>
            <person name="Lipzen A."/>
            <person name="Lutzoni F."/>
            <person name="Magnuson J."/>
            <person name="Mondo S."/>
            <person name="Nolan M."/>
            <person name="Ohm R."/>
            <person name="Pangilinan J."/>
            <person name="Park H.-J."/>
            <person name="Ramirez L."/>
            <person name="Alfaro M."/>
            <person name="Sun H."/>
            <person name="Tritt A."/>
            <person name="Yoshinaga Y."/>
            <person name="Zwiers L.-H."/>
            <person name="Turgeon B."/>
            <person name="Goodwin S."/>
            <person name="Spatafora J."/>
            <person name="Crous P."/>
            <person name="Grigoriev I."/>
        </authorList>
    </citation>
    <scope>NUCLEOTIDE SEQUENCE</scope>
    <source>
        <strain evidence="1">CBS 110217</strain>
    </source>
</reference>
<protein>
    <submittedName>
        <fullName evidence="1">Uncharacterized protein</fullName>
    </submittedName>
</protein>
<evidence type="ECO:0000313" key="1">
    <source>
        <dbReference type="EMBL" id="KAF2022987.1"/>
    </source>
</evidence>
<organism evidence="1 2">
    <name type="scientific">Setomelanomma holmii</name>
    <dbReference type="NCBI Taxonomy" id="210430"/>
    <lineage>
        <taxon>Eukaryota</taxon>
        <taxon>Fungi</taxon>
        <taxon>Dikarya</taxon>
        <taxon>Ascomycota</taxon>
        <taxon>Pezizomycotina</taxon>
        <taxon>Dothideomycetes</taxon>
        <taxon>Pleosporomycetidae</taxon>
        <taxon>Pleosporales</taxon>
        <taxon>Pleosporineae</taxon>
        <taxon>Phaeosphaeriaceae</taxon>
        <taxon>Setomelanomma</taxon>
    </lineage>
</organism>
<dbReference type="AlphaFoldDB" id="A0A9P4GWX3"/>
<name>A0A9P4GWX3_9PLEO</name>
<evidence type="ECO:0000313" key="2">
    <source>
        <dbReference type="Proteomes" id="UP000799777"/>
    </source>
</evidence>
<keyword evidence="2" id="KW-1185">Reference proteome</keyword>
<proteinExistence type="predicted"/>
<comment type="caution">
    <text evidence="1">The sequence shown here is derived from an EMBL/GenBank/DDBJ whole genome shotgun (WGS) entry which is preliminary data.</text>
</comment>
<dbReference type="Proteomes" id="UP000799777">
    <property type="component" value="Unassembled WGS sequence"/>
</dbReference>
<sequence length="143" mass="15633">MHITSFFHNNRRDSRFCNRYRLGAHGSPSPPAPRSVPTIQPTPPDLEAGVLGTGRLKQRTGQRRSLIAWQHACCERDECGKCHTVAELLLSHMHIGVKKKAKAKAKAKAGANACARMYTQRRSQCESSGLKLPSGEPNCGTVG</sequence>